<reference evidence="4" key="1">
    <citation type="journal article" date="2019" name="Int. J. Syst. Evol. Microbiol.">
        <title>The Global Catalogue of Microorganisms (GCM) 10K type strain sequencing project: providing services to taxonomists for standard genome sequencing and annotation.</title>
        <authorList>
            <consortium name="The Broad Institute Genomics Platform"/>
            <consortium name="The Broad Institute Genome Sequencing Center for Infectious Disease"/>
            <person name="Wu L."/>
            <person name="Ma J."/>
        </authorList>
    </citation>
    <scope>NUCLEOTIDE SEQUENCE [LARGE SCALE GENOMIC DNA]</scope>
    <source>
        <strain evidence="4">JCM 17924</strain>
    </source>
</reference>
<dbReference type="Pfam" id="PF14534">
    <property type="entry name" value="DUF4440"/>
    <property type="match status" value="1"/>
</dbReference>
<evidence type="ECO:0000313" key="4">
    <source>
        <dbReference type="Proteomes" id="UP001500454"/>
    </source>
</evidence>
<dbReference type="RefSeq" id="WP_345225828.1">
    <property type="nucleotide sequence ID" value="NZ_BAABHA010000010.1"/>
</dbReference>
<keyword evidence="4" id="KW-1185">Reference proteome</keyword>
<evidence type="ECO:0000259" key="2">
    <source>
        <dbReference type="Pfam" id="PF14534"/>
    </source>
</evidence>
<name>A0ABP8J801_9BACT</name>
<dbReference type="EMBL" id="BAABHA010000010">
    <property type="protein sequence ID" value="GAA4386641.1"/>
    <property type="molecule type" value="Genomic_DNA"/>
</dbReference>
<gene>
    <name evidence="3" type="ORF">GCM10023186_31520</name>
</gene>
<evidence type="ECO:0000256" key="1">
    <source>
        <dbReference type="SAM" id="SignalP"/>
    </source>
</evidence>
<feature type="signal peptide" evidence="1">
    <location>
        <begin position="1"/>
        <end position="17"/>
    </location>
</feature>
<feature type="chain" id="PRO_5045313872" evidence="1">
    <location>
        <begin position="18"/>
        <end position="154"/>
    </location>
</feature>
<dbReference type="Gene3D" id="3.10.450.50">
    <property type="match status" value="1"/>
</dbReference>
<accession>A0ABP8J801</accession>
<evidence type="ECO:0000313" key="3">
    <source>
        <dbReference type="EMBL" id="GAA4386641.1"/>
    </source>
</evidence>
<dbReference type="PROSITE" id="PS51257">
    <property type="entry name" value="PROKAR_LIPOPROTEIN"/>
    <property type="match status" value="1"/>
</dbReference>
<dbReference type="InterPro" id="IPR032710">
    <property type="entry name" value="NTF2-like_dom_sf"/>
</dbReference>
<keyword evidence="1" id="KW-0732">Signal</keyword>
<proteinExistence type="predicted"/>
<dbReference type="SUPFAM" id="SSF54427">
    <property type="entry name" value="NTF2-like"/>
    <property type="match status" value="1"/>
</dbReference>
<protein>
    <submittedName>
        <fullName evidence="3">Nuclear transport factor 2 family protein</fullName>
    </submittedName>
</protein>
<dbReference type="Proteomes" id="UP001500454">
    <property type="component" value="Unassembled WGS sequence"/>
</dbReference>
<comment type="caution">
    <text evidence="3">The sequence shown here is derived from an EMBL/GenBank/DDBJ whole genome shotgun (WGS) entry which is preliminary data.</text>
</comment>
<feature type="domain" description="DUF4440" evidence="2">
    <location>
        <begin position="39"/>
        <end position="148"/>
    </location>
</feature>
<sequence length="154" mass="16990">MLKILLLHAALAVGLLAGCNRTQPSAPTATEFAPAENQIRSVLATQSAAWNRGDLTAFMAGYWQSDSLLFIGKNGPTYGWQRTLDNYRRNYPDAAAMGQLTFSELRVTPLSPDAAHVVGHWHLRRPAAGDLQGWFTLLFRQQNGQWVIVADHSS</sequence>
<dbReference type="InterPro" id="IPR027843">
    <property type="entry name" value="DUF4440"/>
</dbReference>
<organism evidence="3 4">
    <name type="scientific">Hymenobacter koreensis</name>
    <dbReference type="NCBI Taxonomy" id="1084523"/>
    <lineage>
        <taxon>Bacteria</taxon>
        <taxon>Pseudomonadati</taxon>
        <taxon>Bacteroidota</taxon>
        <taxon>Cytophagia</taxon>
        <taxon>Cytophagales</taxon>
        <taxon>Hymenobacteraceae</taxon>
        <taxon>Hymenobacter</taxon>
    </lineage>
</organism>